<dbReference type="NCBIfam" id="TIGR03455">
    <property type="entry name" value="HisG_C-term"/>
    <property type="match status" value="1"/>
</dbReference>
<name>A0A1Q2CKL2_9ACTN</name>
<dbReference type="GO" id="GO:0000287">
    <property type="term" value="F:magnesium ion binding"/>
    <property type="evidence" value="ECO:0007669"/>
    <property type="project" value="UniProtKB-UniRule"/>
</dbReference>
<evidence type="ECO:0000256" key="2">
    <source>
        <dbReference type="ARBA" id="ARBA00004667"/>
    </source>
</evidence>
<dbReference type="PANTHER" id="PTHR21403">
    <property type="entry name" value="ATP PHOSPHORIBOSYLTRANSFERASE ATP-PRTASE"/>
    <property type="match status" value="1"/>
</dbReference>
<dbReference type="InterPro" id="IPR015867">
    <property type="entry name" value="N-reg_PII/ATP_PRibTrfase_C"/>
</dbReference>
<dbReference type="GO" id="GO:0003879">
    <property type="term" value="F:ATP phosphoribosyltransferase activity"/>
    <property type="evidence" value="ECO:0007669"/>
    <property type="project" value="UniProtKB-UniRule"/>
</dbReference>
<proteinExistence type="inferred from homology"/>
<keyword evidence="8 11" id="KW-0808">Transferase</keyword>
<dbReference type="HAMAP" id="MF_00079">
    <property type="entry name" value="HisG_Long"/>
    <property type="match status" value="1"/>
</dbReference>
<dbReference type="KEGG" id="tes:BW730_02925"/>
<evidence type="ECO:0000256" key="6">
    <source>
        <dbReference type="ARBA" id="ARBA00022605"/>
    </source>
</evidence>
<dbReference type="SUPFAM" id="SSF54913">
    <property type="entry name" value="GlnB-like"/>
    <property type="match status" value="1"/>
</dbReference>
<evidence type="ECO:0000256" key="4">
    <source>
        <dbReference type="ARBA" id="ARBA00011946"/>
    </source>
</evidence>
<evidence type="ECO:0000256" key="11">
    <source>
        <dbReference type="HAMAP-Rule" id="MF_00079"/>
    </source>
</evidence>
<dbReference type="InterPro" id="IPR020621">
    <property type="entry name" value="ATP-PRT_HisG_long"/>
</dbReference>
<evidence type="ECO:0000256" key="10">
    <source>
        <dbReference type="ARBA" id="ARBA00024861"/>
    </source>
</evidence>
<keyword evidence="7 11" id="KW-0328">Glycosyltransferase</keyword>
<dbReference type="InterPro" id="IPR013820">
    <property type="entry name" value="ATP_PRibTrfase_cat"/>
</dbReference>
<keyword evidence="6 11" id="KW-0028">Amino-acid biosynthesis</keyword>
<dbReference type="Gene3D" id="3.40.190.10">
    <property type="entry name" value="Periplasmic binding protein-like II"/>
    <property type="match status" value="2"/>
</dbReference>
<keyword evidence="9 11" id="KW-0368">Histidine biosynthesis</keyword>
<dbReference type="GO" id="GO:0005524">
    <property type="term" value="F:ATP binding"/>
    <property type="evidence" value="ECO:0007669"/>
    <property type="project" value="UniProtKB-KW"/>
</dbReference>
<dbReference type="GO" id="GO:0005737">
    <property type="term" value="C:cytoplasm"/>
    <property type="evidence" value="ECO:0007669"/>
    <property type="project" value="UniProtKB-SubCell"/>
</dbReference>
<dbReference type="EC" id="2.4.2.17" evidence="4 11"/>
<evidence type="ECO:0000256" key="8">
    <source>
        <dbReference type="ARBA" id="ARBA00022679"/>
    </source>
</evidence>
<feature type="domain" description="Histidine biosynthesis HisG C-terminal" evidence="13">
    <location>
        <begin position="212"/>
        <end position="282"/>
    </location>
</feature>
<comment type="subcellular location">
    <subcellularLocation>
        <location evidence="11">Cytoplasm</location>
    </subcellularLocation>
</comment>
<dbReference type="EMBL" id="CP019606">
    <property type="protein sequence ID" value="AQP46643.1"/>
    <property type="molecule type" value="Genomic_DNA"/>
</dbReference>
<dbReference type="Proteomes" id="UP000188145">
    <property type="component" value="Chromosome"/>
</dbReference>
<dbReference type="InterPro" id="IPR018198">
    <property type="entry name" value="ATP_PRibTrfase_CS"/>
</dbReference>
<keyword evidence="11" id="KW-0067">ATP-binding</keyword>
<dbReference type="SUPFAM" id="SSF53850">
    <property type="entry name" value="Periplasmic binding protein-like II"/>
    <property type="match status" value="1"/>
</dbReference>
<comment type="pathway">
    <text evidence="2 11">Amino-acid biosynthesis; L-histidine biosynthesis; L-histidine from 5-phospho-alpha-D-ribose 1-diphosphate: step 1/9.</text>
</comment>
<dbReference type="STRING" id="1332264.BW730_02925"/>
<keyword evidence="11" id="KW-0460">Magnesium</keyword>
<feature type="domain" description="ATP phosphoribosyltransferase catalytic" evidence="12">
    <location>
        <begin position="54"/>
        <end position="193"/>
    </location>
</feature>
<dbReference type="NCBIfam" id="TIGR00070">
    <property type="entry name" value="hisG"/>
    <property type="match status" value="1"/>
</dbReference>
<keyword evidence="11" id="KW-0547">Nucleotide-binding</keyword>
<evidence type="ECO:0000256" key="5">
    <source>
        <dbReference type="ARBA" id="ARBA00020998"/>
    </source>
</evidence>
<dbReference type="PANTHER" id="PTHR21403:SF8">
    <property type="entry name" value="ATP PHOSPHORIBOSYLTRANSFERASE"/>
    <property type="match status" value="1"/>
</dbReference>
<dbReference type="Gene3D" id="3.30.70.120">
    <property type="match status" value="1"/>
</dbReference>
<dbReference type="Pfam" id="PF08029">
    <property type="entry name" value="HisG_C"/>
    <property type="match status" value="1"/>
</dbReference>
<organism evidence="14 15">
    <name type="scientific">Tessaracoccus aquimaris</name>
    <dbReference type="NCBI Taxonomy" id="1332264"/>
    <lineage>
        <taxon>Bacteria</taxon>
        <taxon>Bacillati</taxon>
        <taxon>Actinomycetota</taxon>
        <taxon>Actinomycetes</taxon>
        <taxon>Propionibacteriales</taxon>
        <taxon>Propionibacteriaceae</taxon>
        <taxon>Tessaracoccus</taxon>
    </lineage>
</organism>
<accession>A0A1Q2CKL2</accession>
<evidence type="ECO:0000256" key="9">
    <source>
        <dbReference type="ARBA" id="ARBA00023102"/>
    </source>
</evidence>
<dbReference type="InterPro" id="IPR001348">
    <property type="entry name" value="ATP_PRibTrfase_HisG"/>
</dbReference>
<keyword evidence="15" id="KW-1185">Reference proteome</keyword>
<dbReference type="AlphaFoldDB" id="A0A1Q2CKL2"/>
<comment type="catalytic activity">
    <reaction evidence="1 11">
        <text>1-(5-phospho-beta-D-ribosyl)-ATP + diphosphate = 5-phospho-alpha-D-ribose 1-diphosphate + ATP</text>
        <dbReference type="Rhea" id="RHEA:18473"/>
        <dbReference type="ChEBI" id="CHEBI:30616"/>
        <dbReference type="ChEBI" id="CHEBI:33019"/>
        <dbReference type="ChEBI" id="CHEBI:58017"/>
        <dbReference type="ChEBI" id="CHEBI:73183"/>
        <dbReference type="EC" id="2.4.2.17"/>
    </reaction>
</comment>
<dbReference type="OrthoDB" id="9801867at2"/>
<evidence type="ECO:0000313" key="14">
    <source>
        <dbReference type="EMBL" id="AQP46643.1"/>
    </source>
</evidence>
<evidence type="ECO:0000256" key="1">
    <source>
        <dbReference type="ARBA" id="ARBA00000915"/>
    </source>
</evidence>
<evidence type="ECO:0000256" key="7">
    <source>
        <dbReference type="ARBA" id="ARBA00022676"/>
    </source>
</evidence>
<protein>
    <recommendedName>
        <fullName evidence="5 11">ATP phosphoribosyltransferase</fullName>
        <shortName evidence="11">ATP-PRT</shortName>
        <shortName evidence="11">ATP-PRTase</shortName>
        <ecNumber evidence="4 11">2.4.2.17</ecNumber>
    </recommendedName>
</protein>
<dbReference type="PROSITE" id="PS01316">
    <property type="entry name" value="ATP_P_PHORIBOSYLTR"/>
    <property type="match status" value="1"/>
</dbReference>
<evidence type="ECO:0000259" key="13">
    <source>
        <dbReference type="Pfam" id="PF08029"/>
    </source>
</evidence>
<evidence type="ECO:0000256" key="3">
    <source>
        <dbReference type="ARBA" id="ARBA00007955"/>
    </source>
</evidence>
<comment type="similarity">
    <text evidence="3 11">Belongs to the ATP phosphoribosyltransferase family. Long subfamily.</text>
</comment>
<dbReference type="InterPro" id="IPR011322">
    <property type="entry name" value="N-reg_PII-like_a/b"/>
</dbReference>
<reference evidence="15" key="1">
    <citation type="submission" date="2017-02" db="EMBL/GenBank/DDBJ databases">
        <title>Tessaracoccus aquaemaris sp. nov., isolated from the intestine of a Korean rockfish, Sebastes schlegelii, in a marine aquaculture pond.</title>
        <authorList>
            <person name="Tak E.J."/>
            <person name="Bae J.-W."/>
        </authorList>
    </citation>
    <scope>NUCLEOTIDE SEQUENCE [LARGE SCALE GENOMIC DNA]</scope>
    <source>
        <strain evidence="15">NSG39</strain>
    </source>
</reference>
<keyword evidence="11" id="KW-0479">Metal-binding</keyword>
<dbReference type="GO" id="GO:0000105">
    <property type="term" value="P:L-histidine biosynthetic process"/>
    <property type="evidence" value="ECO:0007669"/>
    <property type="project" value="UniProtKB-UniRule"/>
</dbReference>
<evidence type="ECO:0000259" key="12">
    <source>
        <dbReference type="Pfam" id="PF01634"/>
    </source>
</evidence>
<evidence type="ECO:0000313" key="15">
    <source>
        <dbReference type="Proteomes" id="UP000188145"/>
    </source>
</evidence>
<dbReference type="Pfam" id="PF01634">
    <property type="entry name" value="HisG"/>
    <property type="match status" value="1"/>
</dbReference>
<comment type="cofactor">
    <cofactor evidence="11">
        <name>Mg(2+)</name>
        <dbReference type="ChEBI" id="CHEBI:18420"/>
    </cofactor>
</comment>
<comment type="activity regulation">
    <text evidence="11">Feedback inhibited by histidine.</text>
</comment>
<comment type="function">
    <text evidence="10 11">Catalyzes the condensation of ATP and 5-phosphoribose 1-diphosphate to form N'-(5'-phosphoribosyl)-ATP (PR-ATP). Has a crucial role in the pathway because the rate of histidine biosynthesis seems to be controlled primarily by regulation of HisG enzymatic activity.</text>
</comment>
<keyword evidence="11" id="KW-0963">Cytoplasm</keyword>
<dbReference type="InterPro" id="IPR013115">
    <property type="entry name" value="HisG_C"/>
</dbReference>
<dbReference type="UniPathway" id="UPA00031">
    <property type="reaction ID" value="UER00006"/>
</dbReference>
<sequence length="287" mass="30797">MTSERLLRIAVPNKGALAEPAAAMLRAAGYRQRTDAKDLTLIDADHTVEFYYLRPRDIAVYIGRGHLDLGITGRDMLLDSEADATEIMQLGFGGSRFRFAARGGAVMSVADLQGKRIATSYPGLLQTYLADQGIDAELVKLDGAVESAIRLGVADVVADVVDTGTTLRRAGLELFGDAICTSEAVLIQRNGGGDLPPQAEALRTRLNSVLVAQNYLMLDYNVEQANLEMTIGLAPGVEGPTVSNLAKQGWCAVRVLVPRKGVHLLMDELYEAGARGILLTELAACRL</sequence>
<gene>
    <name evidence="11" type="primary">hisG</name>
    <name evidence="14" type="ORF">BW730_02925</name>
</gene>